<dbReference type="NCBIfam" id="NF002850">
    <property type="entry name" value="PRK03114.1"/>
    <property type="match status" value="1"/>
</dbReference>
<dbReference type="Proteomes" id="UP001172721">
    <property type="component" value="Unassembled WGS sequence"/>
</dbReference>
<name>A0ABT8I0L3_9BACL</name>
<evidence type="ECO:0000256" key="5">
    <source>
        <dbReference type="ARBA" id="ARBA00022801"/>
    </source>
</evidence>
<evidence type="ECO:0000256" key="9">
    <source>
        <dbReference type="ARBA" id="ARBA00038901"/>
    </source>
</evidence>
<gene>
    <name evidence="13" type="ORF">QYB97_18970</name>
</gene>
<evidence type="ECO:0000256" key="10">
    <source>
        <dbReference type="ARBA" id="ARBA00048174"/>
    </source>
</evidence>
<evidence type="ECO:0000256" key="6">
    <source>
        <dbReference type="ARBA" id="ARBA00022842"/>
    </source>
</evidence>
<evidence type="ECO:0000256" key="1">
    <source>
        <dbReference type="ARBA" id="ARBA00001936"/>
    </source>
</evidence>
<comment type="catalytic activity">
    <reaction evidence="11">
        <text>XTP + H2O = XDP + phosphate + H(+)</text>
        <dbReference type="Rhea" id="RHEA:28406"/>
        <dbReference type="ChEBI" id="CHEBI:15377"/>
        <dbReference type="ChEBI" id="CHEBI:15378"/>
        <dbReference type="ChEBI" id="CHEBI:43474"/>
        <dbReference type="ChEBI" id="CHEBI:59884"/>
        <dbReference type="ChEBI" id="CHEBI:61314"/>
        <dbReference type="EC" id="3.6.1.73"/>
    </reaction>
</comment>
<evidence type="ECO:0000256" key="2">
    <source>
        <dbReference type="ARBA" id="ARBA00001946"/>
    </source>
</evidence>
<keyword evidence="6" id="KW-0460">Magnesium</keyword>
<dbReference type="EC" id="3.6.1.73" evidence="9"/>
<evidence type="ECO:0000256" key="3">
    <source>
        <dbReference type="ARBA" id="ARBA00022723"/>
    </source>
</evidence>
<keyword evidence="8" id="KW-0464">Manganese</keyword>
<accession>A0ABT8I0L3</accession>
<dbReference type="EMBL" id="JAUHTR010000012">
    <property type="protein sequence ID" value="MDN4526571.1"/>
    <property type="molecule type" value="Genomic_DNA"/>
</dbReference>
<keyword evidence="3" id="KW-0479">Metal-binding</keyword>
<dbReference type="PANTHER" id="PTHR34699">
    <property type="match status" value="1"/>
</dbReference>
<keyword evidence="5" id="KW-0378">Hydrolase</keyword>
<evidence type="ECO:0000256" key="7">
    <source>
        <dbReference type="ARBA" id="ARBA00023080"/>
    </source>
</evidence>
<evidence type="ECO:0000313" key="13">
    <source>
        <dbReference type="EMBL" id="MDN4526571.1"/>
    </source>
</evidence>
<comment type="catalytic activity">
    <reaction evidence="10">
        <text>ITP + H2O = IDP + phosphate + H(+)</text>
        <dbReference type="Rhea" id="RHEA:28330"/>
        <dbReference type="ChEBI" id="CHEBI:15377"/>
        <dbReference type="ChEBI" id="CHEBI:15378"/>
        <dbReference type="ChEBI" id="CHEBI:43474"/>
        <dbReference type="ChEBI" id="CHEBI:58280"/>
        <dbReference type="ChEBI" id="CHEBI:61402"/>
        <dbReference type="EC" id="3.6.1.73"/>
    </reaction>
</comment>
<reference evidence="13" key="1">
    <citation type="submission" date="2023-07" db="EMBL/GenBank/DDBJ databases">
        <title>Fictibacillus sp. isolated from freshwater pond.</title>
        <authorList>
            <person name="Kirdat K."/>
            <person name="Bhat A."/>
            <person name="Mourya A."/>
            <person name="Yadav A."/>
        </authorList>
    </citation>
    <scope>NUCLEOTIDE SEQUENCE</scope>
    <source>
        <strain evidence="13">NE201</strain>
    </source>
</reference>
<organism evidence="13 14">
    <name type="scientific">Fictibacillus fluitans</name>
    <dbReference type="NCBI Taxonomy" id="3058422"/>
    <lineage>
        <taxon>Bacteria</taxon>
        <taxon>Bacillati</taxon>
        <taxon>Bacillota</taxon>
        <taxon>Bacilli</taxon>
        <taxon>Bacillales</taxon>
        <taxon>Fictibacillaceae</taxon>
        <taxon>Fictibacillus</taxon>
    </lineage>
</organism>
<keyword evidence="14" id="KW-1185">Reference proteome</keyword>
<keyword evidence="7" id="KW-0546">Nucleotide metabolism</keyword>
<evidence type="ECO:0000256" key="11">
    <source>
        <dbReference type="ARBA" id="ARBA00048781"/>
    </source>
</evidence>
<dbReference type="PANTHER" id="PTHR34699:SF2">
    <property type="entry name" value="NON-CANONICAL PURINE NTP PHOSPHATASE_PRRC1 DOMAIN-CONTAINING PROTEIN"/>
    <property type="match status" value="1"/>
</dbReference>
<dbReference type="InterPro" id="IPR029001">
    <property type="entry name" value="ITPase-like_fam"/>
</dbReference>
<dbReference type="SUPFAM" id="SSF52972">
    <property type="entry name" value="ITPase-like"/>
    <property type="match status" value="1"/>
</dbReference>
<dbReference type="InterPro" id="IPR050299">
    <property type="entry name" value="YjjX_NTPase"/>
</dbReference>
<proteinExistence type="predicted"/>
<dbReference type="RefSeq" id="WP_301167585.1">
    <property type="nucleotide sequence ID" value="NZ_JAUHTR010000012.1"/>
</dbReference>
<dbReference type="Pfam" id="PF01931">
    <property type="entry name" value="NTPase_I-T"/>
    <property type="match status" value="1"/>
</dbReference>
<comment type="cofactor">
    <cofactor evidence="2">
        <name>Mg(2+)</name>
        <dbReference type="ChEBI" id="CHEBI:18420"/>
    </cofactor>
</comment>
<evidence type="ECO:0000259" key="12">
    <source>
        <dbReference type="Pfam" id="PF01931"/>
    </source>
</evidence>
<evidence type="ECO:0000256" key="4">
    <source>
        <dbReference type="ARBA" id="ARBA00022741"/>
    </source>
</evidence>
<comment type="caution">
    <text evidence="13">The sequence shown here is derived from an EMBL/GenBank/DDBJ whole genome shotgun (WGS) entry which is preliminary data.</text>
</comment>
<keyword evidence="4" id="KW-0547">Nucleotide-binding</keyword>
<dbReference type="InterPro" id="IPR026533">
    <property type="entry name" value="NTPase/PRRC1"/>
</dbReference>
<feature type="domain" description="Non-canonical purine NTP phosphatase/PRRC1" evidence="12">
    <location>
        <begin position="6"/>
        <end position="153"/>
    </location>
</feature>
<protein>
    <recommendedName>
        <fullName evidence="9">inosine/xanthosine triphosphatase</fullName>
        <ecNumber evidence="9">3.6.1.73</ecNumber>
    </recommendedName>
</protein>
<comment type="cofactor">
    <cofactor evidence="1">
        <name>Mn(2+)</name>
        <dbReference type="ChEBI" id="CHEBI:29035"/>
    </cofactor>
</comment>
<dbReference type="Gene3D" id="3.90.950.10">
    <property type="match status" value="1"/>
</dbReference>
<evidence type="ECO:0000313" key="14">
    <source>
        <dbReference type="Proteomes" id="UP001172721"/>
    </source>
</evidence>
<sequence length="167" mass="17878">MKYAIGSANPAKVKAVESMVNDSVVPLDVPSGVSPQPFSDEETRLGAVNRAKACVEKGAELGFGLEGGVTEIGETLFLCNWGALADQDGWLIVASGAKIPLPDEIAAPIRAGNELGEVMARFTSDKDIRKKAGAVGVLTNGEMARDEMFMHIVKLLYGQYQFQKSYK</sequence>
<evidence type="ECO:0000256" key="8">
    <source>
        <dbReference type="ARBA" id="ARBA00023211"/>
    </source>
</evidence>